<evidence type="ECO:0000313" key="3">
    <source>
        <dbReference type="Proteomes" id="UP001153636"/>
    </source>
</evidence>
<feature type="compositionally biased region" description="Basic and acidic residues" evidence="1">
    <location>
        <begin position="61"/>
        <end position="72"/>
    </location>
</feature>
<protein>
    <submittedName>
        <fullName evidence="2">Uncharacterized protein</fullName>
    </submittedName>
</protein>
<keyword evidence="3" id="KW-1185">Reference proteome</keyword>
<evidence type="ECO:0000313" key="2">
    <source>
        <dbReference type="EMBL" id="CAH1111760.1"/>
    </source>
</evidence>
<dbReference type="Proteomes" id="UP001153636">
    <property type="component" value="Chromosome 6"/>
</dbReference>
<dbReference type="AlphaFoldDB" id="A0A9P0D7C4"/>
<dbReference type="EMBL" id="OV651818">
    <property type="protein sequence ID" value="CAH1111760.1"/>
    <property type="molecule type" value="Genomic_DNA"/>
</dbReference>
<gene>
    <name evidence="2" type="ORF">PSYICH_LOCUS12136</name>
</gene>
<evidence type="ECO:0000256" key="1">
    <source>
        <dbReference type="SAM" id="MobiDB-lite"/>
    </source>
</evidence>
<dbReference type="OrthoDB" id="1227494at2759"/>
<organism evidence="2 3">
    <name type="scientific">Psylliodes chrysocephalus</name>
    <dbReference type="NCBI Taxonomy" id="3402493"/>
    <lineage>
        <taxon>Eukaryota</taxon>
        <taxon>Metazoa</taxon>
        <taxon>Ecdysozoa</taxon>
        <taxon>Arthropoda</taxon>
        <taxon>Hexapoda</taxon>
        <taxon>Insecta</taxon>
        <taxon>Pterygota</taxon>
        <taxon>Neoptera</taxon>
        <taxon>Endopterygota</taxon>
        <taxon>Coleoptera</taxon>
        <taxon>Polyphaga</taxon>
        <taxon>Cucujiformia</taxon>
        <taxon>Chrysomeloidea</taxon>
        <taxon>Chrysomelidae</taxon>
        <taxon>Galerucinae</taxon>
        <taxon>Alticini</taxon>
        <taxon>Psylliodes</taxon>
    </lineage>
</organism>
<reference evidence="2" key="1">
    <citation type="submission" date="2022-01" db="EMBL/GenBank/DDBJ databases">
        <authorList>
            <person name="King R."/>
        </authorList>
    </citation>
    <scope>NUCLEOTIDE SEQUENCE</scope>
</reference>
<sequence>MSTNLEKNIGSVGVEEEGQKLKVIGELNRKPFEELLTKGSEQWSSMPVGGDAPAAAAAASSEERSHGKKKDESDSEEHDIVSLVLFDL</sequence>
<accession>A0A9P0D7C4</accession>
<feature type="region of interest" description="Disordered" evidence="1">
    <location>
        <begin position="38"/>
        <end position="88"/>
    </location>
</feature>
<proteinExistence type="predicted"/>
<name>A0A9P0D7C4_9CUCU</name>
<dbReference type="Pfam" id="PF00428">
    <property type="entry name" value="Ribosomal_60s"/>
    <property type="match status" value="1"/>
</dbReference>